<dbReference type="GeneID" id="24140807"/>
<dbReference type="AlphaFoldDB" id="A0A067CQR4"/>
<name>A0A067CQR4_SAPPC</name>
<dbReference type="RefSeq" id="XP_012196662.1">
    <property type="nucleotide sequence ID" value="XM_012341272.1"/>
</dbReference>
<proteinExistence type="predicted"/>
<dbReference type="PROSITE" id="PS50096">
    <property type="entry name" value="IQ"/>
    <property type="match status" value="1"/>
</dbReference>
<dbReference type="EMBL" id="KK583194">
    <property type="protein sequence ID" value="KDO32843.1"/>
    <property type="molecule type" value="Genomic_DNA"/>
</dbReference>
<reference evidence="2 3" key="1">
    <citation type="journal article" date="2013" name="PLoS Genet.">
        <title>Distinctive expansion of potential virulence genes in the genome of the oomycete fish pathogen Saprolegnia parasitica.</title>
        <authorList>
            <person name="Jiang R.H."/>
            <person name="de Bruijn I."/>
            <person name="Haas B.J."/>
            <person name="Belmonte R."/>
            <person name="Lobach L."/>
            <person name="Christie J."/>
            <person name="van den Ackerveken G."/>
            <person name="Bottin A."/>
            <person name="Bulone V."/>
            <person name="Diaz-Moreno S.M."/>
            <person name="Dumas B."/>
            <person name="Fan L."/>
            <person name="Gaulin E."/>
            <person name="Govers F."/>
            <person name="Grenville-Briggs L.J."/>
            <person name="Horner N.R."/>
            <person name="Levin J.Z."/>
            <person name="Mammella M."/>
            <person name="Meijer H.J."/>
            <person name="Morris P."/>
            <person name="Nusbaum C."/>
            <person name="Oome S."/>
            <person name="Phillips A.J."/>
            <person name="van Rooyen D."/>
            <person name="Rzeszutek E."/>
            <person name="Saraiva M."/>
            <person name="Secombes C.J."/>
            <person name="Seidl M.F."/>
            <person name="Snel B."/>
            <person name="Stassen J.H."/>
            <person name="Sykes S."/>
            <person name="Tripathy S."/>
            <person name="van den Berg H."/>
            <person name="Vega-Arreguin J.C."/>
            <person name="Wawra S."/>
            <person name="Young S.K."/>
            <person name="Zeng Q."/>
            <person name="Dieguez-Uribeondo J."/>
            <person name="Russ C."/>
            <person name="Tyler B.M."/>
            <person name="van West P."/>
        </authorList>
    </citation>
    <scope>NUCLEOTIDE SEQUENCE [LARGE SCALE GENOMIC DNA]</scope>
    <source>
        <strain evidence="2 3">CBS 223.65</strain>
    </source>
</reference>
<dbReference type="Proteomes" id="UP000030745">
    <property type="component" value="Unassembled WGS sequence"/>
</dbReference>
<accession>A0A067CQR4</accession>
<sequence length="110" mass="12893">MPPRTRASARASIVAPALDSKVETLLASYQQTEIERRAILLWIDELVLHFLHYECRVELQFAKVSGGYNDYLATRIQSMYRMARQRQKYAMHQRVRHSAVRSPTTTRRKT</sequence>
<dbReference type="OrthoDB" id="75708at2759"/>
<feature type="compositionally biased region" description="Polar residues" evidence="1">
    <location>
        <begin position="101"/>
        <end position="110"/>
    </location>
</feature>
<protein>
    <submittedName>
        <fullName evidence="2">Uncharacterized protein</fullName>
    </submittedName>
</protein>
<feature type="compositionally biased region" description="Basic residues" evidence="1">
    <location>
        <begin position="90"/>
        <end position="99"/>
    </location>
</feature>
<gene>
    <name evidence="2" type="ORF">SPRG_19428</name>
</gene>
<dbReference type="STRING" id="695850.A0A067CQR4"/>
<evidence type="ECO:0000313" key="3">
    <source>
        <dbReference type="Proteomes" id="UP000030745"/>
    </source>
</evidence>
<feature type="region of interest" description="Disordered" evidence="1">
    <location>
        <begin position="90"/>
        <end position="110"/>
    </location>
</feature>
<keyword evidence="3" id="KW-1185">Reference proteome</keyword>
<dbReference type="KEGG" id="spar:SPRG_19428"/>
<organism evidence="2 3">
    <name type="scientific">Saprolegnia parasitica (strain CBS 223.65)</name>
    <dbReference type="NCBI Taxonomy" id="695850"/>
    <lineage>
        <taxon>Eukaryota</taxon>
        <taxon>Sar</taxon>
        <taxon>Stramenopiles</taxon>
        <taxon>Oomycota</taxon>
        <taxon>Saprolegniomycetes</taxon>
        <taxon>Saprolegniales</taxon>
        <taxon>Saprolegniaceae</taxon>
        <taxon>Saprolegnia</taxon>
    </lineage>
</organism>
<evidence type="ECO:0000256" key="1">
    <source>
        <dbReference type="SAM" id="MobiDB-lite"/>
    </source>
</evidence>
<dbReference type="VEuPathDB" id="FungiDB:SPRG_19428"/>
<evidence type="ECO:0000313" key="2">
    <source>
        <dbReference type="EMBL" id="KDO32843.1"/>
    </source>
</evidence>